<dbReference type="InterPro" id="IPR036047">
    <property type="entry name" value="F-box-like_dom_sf"/>
</dbReference>
<dbReference type="PROSITE" id="PS50181">
    <property type="entry name" value="FBOX"/>
    <property type="match status" value="1"/>
</dbReference>
<accession>A0AAD5SZH9</accession>
<keyword evidence="3" id="KW-1185">Reference proteome</keyword>
<organism evidence="2 3">
    <name type="scientific">Physocladia obscura</name>
    <dbReference type="NCBI Taxonomy" id="109957"/>
    <lineage>
        <taxon>Eukaryota</taxon>
        <taxon>Fungi</taxon>
        <taxon>Fungi incertae sedis</taxon>
        <taxon>Chytridiomycota</taxon>
        <taxon>Chytridiomycota incertae sedis</taxon>
        <taxon>Chytridiomycetes</taxon>
        <taxon>Chytridiales</taxon>
        <taxon>Chytriomycetaceae</taxon>
        <taxon>Physocladia</taxon>
    </lineage>
</organism>
<feature type="domain" description="F-box" evidence="1">
    <location>
        <begin position="43"/>
        <end position="91"/>
    </location>
</feature>
<evidence type="ECO:0000313" key="2">
    <source>
        <dbReference type="EMBL" id="KAJ3117903.1"/>
    </source>
</evidence>
<gene>
    <name evidence="2" type="ORF">HK100_000721</name>
</gene>
<name>A0AAD5SZH9_9FUNG</name>
<dbReference type="EMBL" id="JADGJH010001146">
    <property type="protein sequence ID" value="KAJ3117903.1"/>
    <property type="molecule type" value="Genomic_DNA"/>
</dbReference>
<dbReference type="SUPFAM" id="SSF140860">
    <property type="entry name" value="Pseudo ankyrin repeat-like"/>
    <property type="match status" value="1"/>
</dbReference>
<comment type="caution">
    <text evidence="2">The sequence shown here is derived from an EMBL/GenBank/DDBJ whole genome shotgun (WGS) entry which is preliminary data.</text>
</comment>
<protein>
    <recommendedName>
        <fullName evidence="1">F-box domain-containing protein</fullName>
    </recommendedName>
</protein>
<evidence type="ECO:0000313" key="3">
    <source>
        <dbReference type="Proteomes" id="UP001211907"/>
    </source>
</evidence>
<dbReference type="SUPFAM" id="SSF81383">
    <property type="entry name" value="F-box domain"/>
    <property type="match status" value="1"/>
</dbReference>
<sequence>MNGVCNGYYLRFGIVQSRGTPITVVTDAANSTVPLFLKSVDSMDKFTLLPTDIIVLIFKQLMQQSLYRLEAVHPRFTHISRCYLNNSWKRFCFEEAFLELYPDGETYNEGLIVEEPNLPFSATYERLEQDDETDGETVFYDSLEYFWRPIEDLILHNESSLIDLCVEQILEMEPGEIKSSIVNNFIQKIVTEGMIDKVILFEQQSGEITKSKQNLWTWAIEHGQFDMFKFLLDFAPNGGSLSCSLARAFQLKHFDIFDFILALPNSN</sequence>
<dbReference type="InterPro" id="IPR001810">
    <property type="entry name" value="F-box_dom"/>
</dbReference>
<evidence type="ECO:0000259" key="1">
    <source>
        <dbReference type="PROSITE" id="PS50181"/>
    </source>
</evidence>
<dbReference type="Proteomes" id="UP001211907">
    <property type="component" value="Unassembled WGS sequence"/>
</dbReference>
<dbReference type="AlphaFoldDB" id="A0AAD5SZH9"/>
<proteinExistence type="predicted"/>
<reference evidence="2" key="1">
    <citation type="submission" date="2020-05" db="EMBL/GenBank/DDBJ databases">
        <title>Phylogenomic resolution of chytrid fungi.</title>
        <authorList>
            <person name="Stajich J.E."/>
            <person name="Amses K."/>
            <person name="Simmons R."/>
            <person name="Seto K."/>
            <person name="Myers J."/>
            <person name="Bonds A."/>
            <person name="Quandt C.A."/>
            <person name="Barry K."/>
            <person name="Liu P."/>
            <person name="Grigoriev I."/>
            <person name="Longcore J.E."/>
            <person name="James T.Y."/>
        </authorList>
    </citation>
    <scope>NUCLEOTIDE SEQUENCE</scope>
    <source>
        <strain evidence="2">JEL0513</strain>
    </source>
</reference>